<comment type="caution">
    <text evidence="1">The sequence shown here is derived from an EMBL/GenBank/DDBJ whole genome shotgun (WGS) entry which is preliminary data.</text>
</comment>
<evidence type="ECO:0000313" key="1">
    <source>
        <dbReference type="EMBL" id="MBB5635176.1"/>
    </source>
</evidence>
<reference evidence="1 2" key="1">
    <citation type="submission" date="2020-08" db="EMBL/GenBank/DDBJ databases">
        <title>Genomic Encyclopedia of Type Strains, Phase IV (KMG-V): Genome sequencing to study the core and pangenomes of soil and plant-associated prokaryotes.</title>
        <authorList>
            <person name="Whitman W."/>
        </authorList>
    </citation>
    <scope>NUCLEOTIDE SEQUENCE [LARGE SCALE GENOMIC DNA]</scope>
    <source>
        <strain evidence="1 2">S3M1</strain>
    </source>
</reference>
<accession>A0A7W8ZJH3</accession>
<sequence>MSTPNLQQIFVGLQGQINQKGQLYFVNACTAIGLPITASAYSNLVPDGQLIIQTVVLTMPDENTVLVTGSTSSFDYIDSPVSVKFYISDGVLNDELILSFGTQQLSMPGVSWFYVGNPGYAITVAEAQIPVTGFVTGTISAGVVLDIEIGFPLTNNIWLLNATCEAPYPGISNFFQLVGGINLQAILPPPFNIFSDLGLQSINLAYNKSSSAIEYIVLAIATDPNHQWNILPGVIVTGLSFICTVNNPGDNKTRSAAYLISGTFTIGPPEANTMVVSANVPDFSASVSLEEGAIQLGDLITMFLPGVTLDLKSEISSFSLNIDPSAQSYMIDCGIQSDWKFFTLPNGTSFTMTALQMTISSQQGTSSGQIAGTFHIGDTNTNDGSGVDLTVFAGYAAKAWSFGARTGQDQVISLIAIAYTFLEPFGMAFLPEWVNNPVLDIKNVSFLATIPDASEKLPDVYNFSGEVLWQLDYNSFHLALDATVDITYSDGKSSGTITGLTDLFGLKFTIGYQFGEADPTLVYLMWEGIKCTYLSDSTTKTDTITFAITGMSLGEIITDFIASFSPGFTLPAPWNMLNSVNLDGLSFVYTRNETDPTKNIIKGTLPLNIDLGFIKISSINLTKDVTGLFLGFEGAFLGIPISSANPDTKALSGKGSNAQNMPAVPGLGSQFFDLHFLGLGQHVGIQGASSYNSVIEAVDAMSKAFQPAEPGSLPVPTSSNPPLVYQQESNWLIGADFTLAKFYRISFVFNDPNLYGLAISITKDAKFLGNLNFEILYKKINDSIGMYQLDLQLPDEFRHLEFGEVSFTLPVIGIQIYTNGDFYLDFGFPASITDFSRSFTVQVFPFIGQGGFYFGLLSGATSTNIPSTTCGYFGTVVEFGLGLSLGVGKTVDEGILKAGLSLTAVGIFQGTIALFTPTPGNGAQDDTYYCLQGTMGLTGRIYGSVDFAIISASLDITAYIYVIFRIESYMAIPIEFTAGVSVSLRVKINLGLFSIHISLSFSATISASFVIGQNHLQDAQWNKCTHSETYLSSAKRLLAGAPVNIVWQHVVPDNGNTYTLDLYLMPHLTVSGEGSKAGAQYVAMLYIDTAVPASAVNITGTTALATGVFYWTLGALLGSSQNSLTTSWIDQQDITADQLSQLLCYFNTRANNEAPFNYLNDSGNDIQHFLKYFFTVSVVPVDDTDSATMEAAVFPAIPELLLQAIYNGTAGTLINFATESMTGNGGYIADLSKLIAAMAVQYESAATASYYDNDECSGFTDQYYQQQPDLSIPTFIFTDFISSVAKSLLQNALDAMSAAGKTSMPVSELMSITLTPDNVKNAGSMISRFLLYGLRLPAPPDLKTGKVEPLYVLTGQQLPVPSGIDPAKDSYVIQLSKPAADTWINFPGAGGDVLSLKISATELQRATDMSKILITPSLQPGSPAPAANYSDSPQLFTLGSPAIWNYPGDYYQGIKGTPSLWKFPSNLSSLLAAQLVTEPSFSLVTLTAASGNPVKGVINTYTWSTAINLTLQKIKAPDVPETSMSPNMYSLVGTDYTGIKYLQALITYINSEKNGATDFISQIQLLWEPNPSQGSSGGYASDENGAYEMAFVKANLSTATNPQTGLMMAFAAEETATVYNTLNTPLDFISLLWECSITLSGGYYMYYAKKGGAGLDAALFTDSGTAQLSLVITYNNFIAEPFLNGVVIGDQINSNDTVVYAEAPTVNTRLATLQAGCLGFSVVRNNPGEYNAVNPLPTISEDTVYLENQFNLIGSALEGISAYQNLLPSGPVDALDQEQADQLSSGAYTTQEETLEWNYSGIIPYYKYVQAGGLLDTMNPYAGTGDLVHMLLNWQDMFGNFPTQGTAVLRVDQQMLYTDQIVSLSQWPASAPSYEFQLNDKLPAVKLNFCFDTSRYLASGGAGIAQNDLQIYLLLYYQLSQGNDLLLDFTVSIDGTAQNPAGTVRSIEVNGFVQVYILPIINWLNAIVTTGTAPSPSGIPVPYVITSAIDPSLISAYTQLFPLNTTFNMRRVNHVDPNFLTTPGVARASTAIQPKSQAENFNSADSSLSLVPFATNFEGVFANQPSAGIVLKIATSSEVNNAVSDASSLPPVWVVRMDSTGKNGLKYSFKNDQVFFFAPIPLAVSLQSFSATINPYLSGQAYPAGKAVKKSFSSIDLDGWGMQFLVAVDKFLSPEYAVPAFLMDNGVLLQQVLDTKQAIAEAMEGTIDYIIEPVDKSGANIGNAQEIWKQQMLIQLSNAYTYTAAVQTPVTVNSCYTGSNNEPPAAPYVPAFYGNIQGYAPSIPGESGVIPASTEYSLSTAKVPAANGNSWLSYMFQSKDTARYRAFEFDHIQYNITHIENQIQSVPGMGDYLASSWLNFVIPVDATWNTVGPITIPVPLRAYPTPPSVTGQSFSYPAAGLSDEVTVTEAKNWIYQFDYKNSNAAQDMMNLQLQLNIPAGNGMMSASEEHITLDQALAQFMSVYPQISADFDAYLLKMSSTTTVDSNSPGYLAVQAFIEVIQSVATAWAAWNQVNPVKATLQSKPNAFKAMDLPQPVLLNYSVTETGQDETGYLIIAVAADAANTLNVIPGINITGYTAESSGVPNSWLYYVMVNGTKVYLHKDDANDDHFRHVFLQDLDIINIQNAWSGVSITRNNELIETEGGQWEVTNPYFIYQTPMVMFYTKLIPLLSGCQAINIASIGGNGSPRPLQENMEALFNALTEDGTMSFLTKLSCNYTYTIAGSGLEVTIPVLLALPFELSAADHGKEFADTLSTELQAWLTAHIEDSNNGGFTFLIEVYSGFDQNLLLLQLNFYLNLF</sequence>
<organism evidence="1 2">
    <name type="scientific">Pedobacter cryoconitis</name>
    <dbReference type="NCBI Taxonomy" id="188932"/>
    <lineage>
        <taxon>Bacteria</taxon>
        <taxon>Pseudomonadati</taxon>
        <taxon>Bacteroidota</taxon>
        <taxon>Sphingobacteriia</taxon>
        <taxon>Sphingobacteriales</taxon>
        <taxon>Sphingobacteriaceae</taxon>
        <taxon>Pedobacter</taxon>
    </lineage>
</organism>
<evidence type="ECO:0000313" key="2">
    <source>
        <dbReference type="Proteomes" id="UP000537204"/>
    </source>
</evidence>
<name>A0A7W8ZJH3_9SPHI</name>
<gene>
    <name evidence="1" type="ORF">HDE68_001061</name>
</gene>
<dbReference type="Proteomes" id="UP000537204">
    <property type="component" value="Unassembled WGS sequence"/>
</dbReference>
<proteinExistence type="predicted"/>
<dbReference type="RefSeq" id="WP_183879585.1">
    <property type="nucleotide sequence ID" value="NZ_JACHCE010000001.1"/>
</dbReference>
<dbReference type="EMBL" id="JACHCE010000001">
    <property type="protein sequence ID" value="MBB5635176.1"/>
    <property type="molecule type" value="Genomic_DNA"/>
</dbReference>
<protein>
    <submittedName>
        <fullName evidence="1">Uncharacterized protein</fullName>
    </submittedName>
</protein>